<sequence length="288" mass="29692">MDTTLSPAPASATPEPIAAPGGHPALIPGDGPVAAVDVAPARILAPPPPVPACANCGAALTGRFCAECGQKRVEGRLSVRQVAMETVASAADMDRGLLHTVAGLTLRPGEVVRDYLNGATVRWTGPAKYFVLVMAMVVLVYVQAGIGERLAAVSGSAAGTEGIVKLVQTHMNLLMAAGVPFSALGTWVMYRRYGLNYAEHVVLNLYVNAHHTLLMVPLSVAAAFGGFRVLMVANTLLGFGYLVWVARATFGIGTGAAILRTLGAQALNMIAAGTAGIGVGYAIGHLIR</sequence>
<evidence type="ECO:0000256" key="1">
    <source>
        <dbReference type="SAM" id="MobiDB-lite"/>
    </source>
</evidence>
<keyword evidence="4" id="KW-1185">Reference proteome</keyword>
<dbReference type="InterPro" id="IPR022134">
    <property type="entry name" value="DUF3667"/>
</dbReference>
<keyword evidence="2" id="KW-0812">Transmembrane</keyword>
<feature type="transmembrane region" description="Helical" evidence="2">
    <location>
        <begin position="171"/>
        <end position="190"/>
    </location>
</feature>
<name>A0A841H8R5_9BACT</name>
<dbReference type="AlphaFoldDB" id="A0A841H8R5"/>
<comment type="caution">
    <text evidence="3">The sequence shown here is derived from an EMBL/GenBank/DDBJ whole genome shotgun (WGS) entry which is preliminary data.</text>
</comment>
<protein>
    <recommendedName>
        <fullName evidence="5">DUF3667 domain-containing protein</fullName>
    </recommendedName>
</protein>
<evidence type="ECO:0000256" key="2">
    <source>
        <dbReference type="SAM" id="Phobius"/>
    </source>
</evidence>
<feature type="transmembrane region" description="Helical" evidence="2">
    <location>
        <begin position="129"/>
        <end position="146"/>
    </location>
</feature>
<evidence type="ECO:0008006" key="5">
    <source>
        <dbReference type="Google" id="ProtNLM"/>
    </source>
</evidence>
<keyword evidence="2" id="KW-1133">Transmembrane helix</keyword>
<evidence type="ECO:0000313" key="4">
    <source>
        <dbReference type="Proteomes" id="UP000582837"/>
    </source>
</evidence>
<evidence type="ECO:0000313" key="3">
    <source>
        <dbReference type="EMBL" id="MBB6074079.1"/>
    </source>
</evidence>
<accession>A0A841H8R5</accession>
<organism evidence="3 4">
    <name type="scientific">Longimicrobium terrae</name>
    <dbReference type="NCBI Taxonomy" id="1639882"/>
    <lineage>
        <taxon>Bacteria</taxon>
        <taxon>Pseudomonadati</taxon>
        <taxon>Gemmatimonadota</taxon>
        <taxon>Longimicrobiia</taxon>
        <taxon>Longimicrobiales</taxon>
        <taxon>Longimicrobiaceae</taxon>
        <taxon>Longimicrobium</taxon>
    </lineage>
</organism>
<dbReference type="RefSeq" id="WP_170032851.1">
    <property type="nucleotide sequence ID" value="NZ_JABDTL010000001.1"/>
</dbReference>
<gene>
    <name evidence="3" type="ORF">HNQ61_005760</name>
</gene>
<feature type="region of interest" description="Disordered" evidence="1">
    <location>
        <begin position="1"/>
        <end position="26"/>
    </location>
</feature>
<dbReference type="Pfam" id="PF12412">
    <property type="entry name" value="DUF3667"/>
    <property type="match status" value="1"/>
</dbReference>
<keyword evidence="2" id="KW-0472">Membrane</keyword>
<dbReference type="Proteomes" id="UP000582837">
    <property type="component" value="Unassembled WGS sequence"/>
</dbReference>
<dbReference type="EMBL" id="JACHIA010000039">
    <property type="protein sequence ID" value="MBB6074079.1"/>
    <property type="molecule type" value="Genomic_DNA"/>
</dbReference>
<proteinExistence type="predicted"/>
<reference evidence="3 4" key="1">
    <citation type="submission" date="2020-08" db="EMBL/GenBank/DDBJ databases">
        <title>Genomic Encyclopedia of Type Strains, Phase IV (KMG-IV): sequencing the most valuable type-strain genomes for metagenomic binning, comparative biology and taxonomic classification.</title>
        <authorList>
            <person name="Goeker M."/>
        </authorList>
    </citation>
    <scope>NUCLEOTIDE SEQUENCE [LARGE SCALE GENOMIC DNA]</scope>
    <source>
        <strain evidence="3 4">DSM 29007</strain>
    </source>
</reference>
<feature type="transmembrane region" description="Helical" evidence="2">
    <location>
        <begin position="266"/>
        <end position="287"/>
    </location>
</feature>